<dbReference type="InterPro" id="IPR036884">
    <property type="entry name" value="2Fe-2S-bd_dom_sf"/>
</dbReference>
<feature type="region of interest" description="Disordered" evidence="5">
    <location>
        <begin position="183"/>
        <end position="248"/>
    </location>
</feature>
<feature type="region of interest" description="Disordered" evidence="5">
    <location>
        <begin position="334"/>
        <end position="365"/>
    </location>
</feature>
<evidence type="ECO:0000256" key="1">
    <source>
        <dbReference type="ARBA" id="ARBA00006849"/>
    </source>
</evidence>
<organism evidence="7 8">
    <name type="scientific">Actinopolymorpha cephalotaxi</name>
    <dbReference type="NCBI Taxonomy" id="504797"/>
    <lineage>
        <taxon>Bacteria</taxon>
        <taxon>Bacillati</taxon>
        <taxon>Actinomycetota</taxon>
        <taxon>Actinomycetes</taxon>
        <taxon>Propionibacteriales</taxon>
        <taxon>Actinopolymorphaceae</taxon>
        <taxon>Actinopolymorpha</taxon>
    </lineage>
</organism>
<dbReference type="InterPro" id="IPR006058">
    <property type="entry name" value="2Fe2S_fd_BS"/>
</dbReference>
<dbReference type="GO" id="GO:0051537">
    <property type="term" value="F:2 iron, 2 sulfur cluster binding"/>
    <property type="evidence" value="ECO:0007669"/>
    <property type="project" value="InterPro"/>
</dbReference>
<dbReference type="InterPro" id="IPR036856">
    <property type="entry name" value="Ald_Oxase/Xan_DH_a/b_sf"/>
</dbReference>
<dbReference type="InterPro" id="IPR000674">
    <property type="entry name" value="Ald_Oxase/Xan_DH_a/b"/>
</dbReference>
<dbReference type="InterPro" id="IPR037165">
    <property type="entry name" value="AldOxase/xan_DH_Mopterin-bd_sf"/>
</dbReference>
<evidence type="ECO:0000256" key="3">
    <source>
        <dbReference type="ARBA" id="ARBA00023002"/>
    </source>
</evidence>
<gene>
    <name evidence="7" type="ORF">SAMN05421678_101157</name>
</gene>
<dbReference type="GO" id="GO:0046872">
    <property type="term" value="F:metal ion binding"/>
    <property type="evidence" value="ECO:0007669"/>
    <property type="project" value="UniProtKB-KW"/>
</dbReference>
<dbReference type="Gene3D" id="3.30.365.10">
    <property type="entry name" value="Aldehyde oxidase/xanthine dehydrogenase, molybdopterin binding domain"/>
    <property type="match status" value="4"/>
</dbReference>
<dbReference type="Gene3D" id="3.10.20.30">
    <property type="match status" value="1"/>
</dbReference>
<dbReference type="Gene3D" id="3.90.1170.50">
    <property type="entry name" value="Aldehyde oxidase/xanthine dehydrogenase, a/b hammerhead"/>
    <property type="match status" value="1"/>
</dbReference>
<dbReference type="PANTHER" id="PTHR47495:SF1">
    <property type="entry name" value="BLL3820 PROTEIN"/>
    <property type="match status" value="1"/>
</dbReference>
<dbReference type="SUPFAM" id="SSF56003">
    <property type="entry name" value="Molybdenum cofactor-binding domain"/>
    <property type="match status" value="2"/>
</dbReference>
<dbReference type="SUPFAM" id="SSF47741">
    <property type="entry name" value="CO dehydrogenase ISP C-domain like"/>
    <property type="match status" value="1"/>
</dbReference>
<dbReference type="InterPro" id="IPR008274">
    <property type="entry name" value="AldOxase/xan_DH_MoCoBD1"/>
</dbReference>
<accession>A0A1I2KA89</accession>
<evidence type="ECO:0000259" key="6">
    <source>
        <dbReference type="PROSITE" id="PS51085"/>
    </source>
</evidence>
<dbReference type="Pfam" id="PF02738">
    <property type="entry name" value="MoCoBD_1"/>
    <property type="match status" value="1"/>
</dbReference>
<dbReference type="InterPro" id="IPR001041">
    <property type="entry name" value="2Fe-2S_ferredoxin-type"/>
</dbReference>
<protein>
    <submittedName>
        <fullName evidence="7">CO or xanthine dehydrogenase, Mo-binding subunit</fullName>
    </submittedName>
</protein>
<dbReference type="InterPro" id="IPR052516">
    <property type="entry name" value="N-heterocyclic_Hydroxylase"/>
</dbReference>
<dbReference type="SMART" id="SM01008">
    <property type="entry name" value="Ald_Xan_dh_C"/>
    <property type="match status" value="1"/>
</dbReference>
<dbReference type="Pfam" id="PF20256">
    <property type="entry name" value="MoCoBD_2"/>
    <property type="match status" value="2"/>
</dbReference>
<dbReference type="Gene3D" id="1.10.150.120">
    <property type="entry name" value="[2Fe-2S]-binding domain"/>
    <property type="match status" value="1"/>
</dbReference>
<keyword evidence="4" id="KW-0408">Iron</keyword>
<proteinExistence type="inferred from homology"/>
<dbReference type="Proteomes" id="UP000199052">
    <property type="component" value="Unassembled WGS sequence"/>
</dbReference>
<dbReference type="PROSITE" id="PS51085">
    <property type="entry name" value="2FE2S_FER_2"/>
    <property type="match status" value="1"/>
</dbReference>
<dbReference type="SUPFAM" id="SSF54292">
    <property type="entry name" value="2Fe-2S ferredoxin-like"/>
    <property type="match status" value="1"/>
</dbReference>
<dbReference type="OrthoDB" id="9767994at2"/>
<name>A0A1I2KA89_9ACTN</name>
<evidence type="ECO:0000313" key="7">
    <source>
        <dbReference type="EMBL" id="SFF63874.1"/>
    </source>
</evidence>
<keyword evidence="3" id="KW-0560">Oxidoreductase</keyword>
<feature type="domain" description="2Fe-2S ferredoxin-type" evidence="6">
    <location>
        <begin position="23"/>
        <end position="99"/>
    </location>
</feature>
<evidence type="ECO:0000313" key="8">
    <source>
        <dbReference type="Proteomes" id="UP000199052"/>
    </source>
</evidence>
<comment type="similarity">
    <text evidence="1">Belongs to the xanthine dehydrogenase family.</text>
</comment>
<dbReference type="AlphaFoldDB" id="A0A1I2KA89"/>
<dbReference type="Pfam" id="PF01799">
    <property type="entry name" value="Fer2_2"/>
    <property type="match status" value="1"/>
</dbReference>
<reference evidence="7 8" key="1">
    <citation type="submission" date="2016-10" db="EMBL/GenBank/DDBJ databases">
        <authorList>
            <person name="de Groot N.N."/>
        </authorList>
    </citation>
    <scope>NUCLEOTIDE SEQUENCE [LARGE SCALE GENOMIC DNA]</scope>
    <source>
        <strain evidence="7 8">CPCC 202808</strain>
    </source>
</reference>
<dbReference type="GO" id="GO:0016491">
    <property type="term" value="F:oxidoreductase activity"/>
    <property type="evidence" value="ECO:0007669"/>
    <property type="project" value="UniProtKB-KW"/>
</dbReference>
<evidence type="ECO:0000256" key="2">
    <source>
        <dbReference type="ARBA" id="ARBA00022723"/>
    </source>
</evidence>
<evidence type="ECO:0000256" key="5">
    <source>
        <dbReference type="SAM" id="MobiDB-lite"/>
    </source>
</evidence>
<evidence type="ECO:0000256" key="4">
    <source>
        <dbReference type="ARBA" id="ARBA00023004"/>
    </source>
</evidence>
<dbReference type="InterPro" id="IPR036010">
    <property type="entry name" value="2Fe-2S_ferredoxin-like_sf"/>
</dbReference>
<dbReference type="SUPFAM" id="SSF54665">
    <property type="entry name" value="CO dehydrogenase molybdoprotein N-domain-like"/>
    <property type="match status" value="1"/>
</dbReference>
<dbReference type="EMBL" id="FOOI01000001">
    <property type="protein sequence ID" value="SFF63874.1"/>
    <property type="molecule type" value="Genomic_DNA"/>
</dbReference>
<dbReference type="InterPro" id="IPR002888">
    <property type="entry name" value="2Fe-2S-bd"/>
</dbReference>
<dbReference type="InterPro" id="IPR012675">
    <property type="entry name" value="Beta-grasp_dom_sf"/>
</dbReference>
<dbReference type="PANTHER" id="PTHR47495">
    <property type="entry name" value="ALDEHYDE DEHYDROGENASE"/>
    <property type="match status" value="1"/>
</dbReference>
<sequence length="923" mass="97174">MEPFRCRANAHDVGKDPPVTSAGQISTVVNDTTTDLDLDPDIPLVTVLRNDLGLRGVRQGCAIGECGACVVLVDGRAERSCQLPLSAVAGRRVTTPEGLGTPDRPHPIQQAFLDRQAAQCGYCLNGIIMSTAALLDGATPGGEPSTSGGSSPHRTEGQIQAALAEHLCRCGTHHRILRTIRELAGHEQSSSPPPVRVDDGADGRGAPEVAADVRADPAEEVPAEPGRPTEPPAARTEPLPGALATAPNVEDWLRPLPDGRIEVRSGRAELGQGVRTALAQIVAAELGVPLDRLVVRSAATDGTPDEGYTAGSNSLEAGGTALARAAVAYRRLAAEGDDPPTGPIRPDDQPRWASGPVGEAAPRSDLPAKLTGAPAYVHDLALPGMLYARALLPPREDARPVAVDLSAARDLPGVEAVLHDGRLLLVVATREEVAVRAVRRIARTTRWEYDHPGTGPAARTEAPVRTPVVEEPGAEQALASGRVVRASYAKPYEAHASVAPSSAVALVEPERTDPTDHPDRTVRTTVWTHSQGVYPLRRELAAAFGLPEDALTVRHVDGPGCYGHNGADDAAGFAVAAARAVPGRPVRFQYAVQDEFGWEPYGPPMSADLAASLDADGRVTAWRHRIRTDAHTARPHGTGDRLVVSWLRANAGPRPWSGGGEGGVRSAEPLYELGARDIVGEYAPGPLRTSALRSLGGYFNTFAIESFMDELAEAAGADPVAFRLAHLRDERARAVLEAAAAHAGWRERVGPTGQGGQNGCGQGVAVTRYKGSKAYVAQVAEVDVDAATGMVAVRRVVVACDAGVVVNPDGLRNQLEGGVLQGLSRALYEQVRHGADGVESLDWTTYPVLRFADVPALEVVLLDRPGLPPLGAGEASTPPTPAALANAVDDAVGIRVRELPLTPDRLRARLEELTDAEQARVRI</sequence>
<dbReference type="PROSITE" id="PS00197">
    <property type="entry name" value="2FE2S_FER_1"/>
    <property type="match status" value="1"/>
</dbReference>
<dbReference type="STRING" id="504797.SAMN05421678_101157"/>
<dbReference type="InterPro" id="IPR046867">
    <property type="entry name" value="AldOxase/xan_DH_MoCoBD2"/>
</dbReference>
<keyword evidence="2" id="KW-0479">Metal-binding</keyword>